<dbReference type="VEuPathDB" id="FungiDB:YALI1_E38443g"/>
<accession>A0A371C302</accession>
<keyword evidence="1" id="KW-0833">Ubl conjugation pathway</keyword>
<protein>
    <submittedName>
        <fullName evidence="3">Uncharacterized protein</fullName>
    </submittedName>
</protein>
<name>A0A371C302_YARLL</name>
<dbReference type="PANTHER" id="PTHR12874:SF9">
    <property type="entry name" value="F-BOX ONLY PROTEIN 48"/>
    <property type="match status" value="1"/>
</dbReference>
<feature type="compositionally biased region" description="Polar residues" evidence="2">
    <location>
        <begin position="1"/>
        <end position="17"/>
    </location>
</feature>
<dbReference type="AlphaFoldDB" id="A0A371C302"/>
<reference evidence="3 4" key="1">
    <citation type="submission" date="2018-07" db="EMBL/GenBank/DDBJ databases">
        <title>Draft Genome Assemblies for Five Robust Yarrowia lipolytica Strains Exhibiting High Lipid Production and Pentose Sugar Utilization and Sugar Alcohol Secretion from Undetoxified Lignocellulosic Biomass Hydrolysates.</title>
        <authorList>
            <consortium name="DOE Joint Genome Institute"/>
            <person name="Walker C."/>
            <person name="Ryu S."/>
            <person name="Na H."/>
            <person name="Zane M."/>
            <person name="LaButti K."/>
            <person name="Lipzen A."/>
            <person name="Haridas S."/>
            <person name="Barry K."/>
            <person name="Grigoriev I.V."/>
            <person name="Quarterman J."/>
            <person name="Slininger P."/>
            <person name="Dien B."/>
            <person name="Trinh C.T."/>
        </authorList>
    </citation>
    <scope>NUCLEOTIDE SEQUENCE [LARGE SCALE GENOMIC DNA]</scope>
    <source>
        <strain evidence="3 4">YB392</strain>
    </source>
</reference>
<dbReference type="PROSITE" id="PS50181">
    <property type="entry name" value="FBOX"/>
    <property type="match status" value="1"/>
</dbReference>
<dbReference type="InterPro" id="IPR045464">
    <property type="entry name" value="Hrt3/FBXO9_C"/>
</dbReference>
<evidence type="ECO:0000256" key="2">
    <source>
        <dbReference type="SAM" id="MobiDB-lite"/>
    </source>
</evidence>
<dbReference type="GO" id="GO:0031146">
    <property type="term" value="P:SCF-dependent proteasomal ubiquitin-dependent protein catabolic process"/>
    <property type="evidence" value="ECO:0007669"/>
    <property type="project" value="TreeGrafter"/>
</dbReference>
<dbReference type="Pfam" id="PF19270">
    <property type="entry name" value="FBO_C"/>
    <property type="match status" value="1"/>
</dbReference>
<dbReference type="InterPro" id="IPR001810">
    <property type="entry name" value="F-box_dom"/>
</dbReference>
<evidence type="ECO:0000313" key="3">
    <source>
        <dbReference type="EMBL" id="RDW24674.1"/>
    </source>
</evidence>
<dbReference type="Proteomes" id="UP000256601">
    <property type="component" value="Unassembled WGS sequence"/>
</dbReference>
<dbReference type="GO" id="GO:0005737">
    <property type="term" value="C:cytoplasm"/>
    <property type="evidence" value="ECO:0007669"/>
    <property type="project" value="TreeGrafter"/>
</dbReference>
<dbReference type="GO" id="GO:0019005">
    <property type="term" value="C:SCF ubiquitin ligase complex"/>
    <property type="evidence" value="ECO:0007669"/>
    <property type="project" value="TreeGrafter"/>
</dbReference>
<feature type="region of interest" description="Disordered" evidence="2">
    <location>
        <begin position="1"/>
        <end position="42"/>
    </location>
</feature>
<evidence type="ECO:0000256" key="1">
    <source>
        <dbReference type="ARBA" id="ARBA00022786"/>
    </source>
</evidence>
<dbReference type="SUPFAM" id="SSF81383">
    <property type="entry name" value="F-box domain"/>
    <property type="match status" value="1"/>
</dbReference>
<dbReference type="InterPro" id="IPR036047">
    <property type="entry name" value="F-box-like_dom_sf"/>
</dbReference>
<feature type="region of interest" description="Disordered" evidence="2">
    <location>
        <begin position="95"/>
        <end position="116"/>
    </location>
</feature>
<dbReference type="EMBL" id="KZ859025">
    <property type="protein sequence ID" value="RDW24674.1"/>
    <property type="molecule type" value="Genomic_DNA"/>
</dbReference>
<dbReference type="VEuPathDB" id="FungiDB:YALI0_E32439g"/>
<proteinExistence type="predicted"/>
<gene>
    <name evidence="3" type="ORF">B0I71DRAFT_133874</name>
</gene>
<dbReference type="PANTHER" id="PTHR12874">
    <property type="entry name" value="F-BOX ONLY PROTEIN 48-RELATED"/>
    <property type="match status" value="1"/>
</dbReference>
<feature type="compositionally biased region" description="Acidic residues" evidence="2">
    <location>
        <begin position="104"/>
        <end position="115"/>
    </location>
</feature>
<dbReference type="OrthoDB" id="2117972at2759"/>
<sequence length="428" mass="49360">MTNLNLAHPSGSFQTRVAKSVERAKQNTTTHSGSESAEELRDREERALEVFARAADLEAQGKLNDALQEYSRSFKIHDRVDLLYRSRLKYKTPAGLTTGYADQNDAEDAEEEQEPDGPCFLLEAPSEIIIDILEHLAIQNTLDFVHFSATCKRVYDLAKTERIWQQLSMLSFPDQVMSEEYRQWLLSGGQETGEDDTEEQELSRQLAMVSLTDPEQHICDTLYASSWHYMYLTRPRLRYDGVYIAKCSYIRPGGTSNMTQAWNTPMILVEYYRYIRFFPGGKCFVMQKTTHPEEVVYTFGQDIPQTRRSRRKGNPEDTGAWATYKIMPDPGTNPNNHSAIALVEIPGSTIVKYYLRLGPALSKKAFDEGTDLERCGTQWRKMKWEKLSSTRVVEDDEEELEELPLSTKNEKSFYFSRVTFRNRDVHKK</sequence>
<evidence type="ECO:0000313" key="4">
    <source>
        <dbReference type="Proteomes" id="UP000256601"/>
    </source>
</evidence>
<organism evidence="3 4">
    <name type="scientific">Yarrowia lipolytica</name>
    <name type="common">Candida lipolytica</name>
    <dbReference type="NCBI Taxonomy" id="4952"/>
    <lineage>
        <taxon>Eukaryota</taxon>
        <taxon>Fungi</taxon>
        <taxon>Dikarya</taxon>
        <taxon>Ascomycota</taxon>
        <taxon>Saccharomycotina</taxon>
        <taxon>Dipodascomycetes</taxon>
        <taxon>Dipodascales</taxon>
        <taxon>Dipodascales incertae sedis</taxon>
        <taxon>Yarrowia</taxon>
    </lineage>
</organism>